<feature type="transmembrane region" description="Helical" evidence="6">
    <location>
        <begin position="696"/>
        <end position="715"/>
    </location>
</feature>
<evidence type="ECO:0000256" key="1">
    <source>
        <dbReference type="ARBA" id="ARBA00004141"/>
    </source>
</evidence>
<evidence type="ECO:0000256" key="6">
    <source>
        <dbReference type="SAM" id="Phobius"/>
    </source>
</evidence>
<dbReference type="Pfam" id="PF07690">
    <property type="entry name" value="MFS_1"/>
    <property type="match status" value="2"/>
</dbReference>
<feature type="compositionally biased region" description="Polar residues" evidence="5">
    <location>
        <begin position="93"/>
        <end position="103"/>
    </location>
</feature>
<proteinExistence type="predicted"/>
<dbReference type="Gene3D" id="1.20.1250.20">
    <property type="entry name" value="MFS general substrate transporter like domains"/>
    <property type="match status" value="2"/>
</dbReference>
<dbReference type="EMBL" id="HBGD01010849">
    <property type="protein sequence ID" value="CAD9085671.1"/>
    <property type="molecule type" value="Transcribed_RNA"/>
</dbReference>
<reference evidence="7" key="1">
    <citation type="submission" date="2021-01" db="EMBL/GenBank/DDBJ databases">
        <authorList>
            <person name="Corre E."/>
            <person name="Pelletier E."/>
            <person name="Niang G."/>
            <person name="Scheremetjew M."/>
            <person name="Finn R."/>
            <person name="Kale V."/>
            <person name="Holt S."/>
            <person name="Cochrane G."/>
            <person name="Meng A."/>
            <person name="Brown T."/>
            <person name="Cohen L."/>
        </authorList>
    </citation>
    <scope>NUCLEOTIDE SEQUENCE</scope>
    <source>
        <strain evidence="7">WS</strain>
    </source>
</reference>
<comment type="subcellular location">
    <subcellularLocation>
        <location evidence="1">Membrane</location>
        <topology evidence="1">Multi-pass membrane protein</topology>
    </subcellularLocation>
</comment>
<dbReference type="GO" id="GO:0022857">
    <property type="term" value="F:transmembrane transporter activity"/>
    <property type="evidence" value="ECO:0007669"/>
    <property type="project" value="InterPro"/>
</dbReference>
<dbReference type="InterPro" id="IPR036259">
    <property type="entry name" value="MFS_trans_sf"/>
</dbReference>
<evidence type="ECO:0000256" key="4">
    <source>
        <dbReference type="ARBA" id="ARBA00023136"/>
    </source>
</evidence>
<feature type="transmembrane region" description="Helical" evidence="6">
    <location>
        <begin position="400"/>
        <end position="430"/>
    </location>
</feature>
<feature type="transmembrane region" description="Helical" evidence="6">
    <location>
        <begin position="371"/>
        <end position="394"/>
    </location>
</feature>
<accession>A0A7S1KU66</accession>
<dbReference type="InterPro" id="IPR049680">
    <property type="entry name" value="FLVCR1-2_SLC49-like"/>
</dbReference>
<evidence type="ECO:0000313" key="7">
    <source>
        <dbReference type="EMBL" id="CAD9085671.1"/>
    </source>
</evidence>
<dbReference type="AlphaFoldDB" id="A0A7S1KU66"/>
<feature type="transmembrane region" description="Helical" evidence="6">
    <location>
        <begin position="600"/>
        <end position="622"/>
    </location>
</feature>
<name>A0A7S1KU66_9EUKA</name>
<dbReference type="PANTHER" id="PTHR10924:SF6">
    <property type="entry name" value="SOLUTE CARRIER FAMILY 49 MEMBER A3"/>
    <property type="match status" value="1"/>
</dbReference>
<feature type="transmembrane region" description="Helical" evidence="6">
    <location>
        <begin position="762"/>
        <end position="783"/>
    </location>
</feature>
<keyword evidence="3 6" id="KW-1133">Transmembrane helix</keyword>
<organism evidence="7">
    <name type="scientific">Percolomonas cosmopolitus</name>
    <dbReference type="NCBI Taxonomy" id="63605"/>
    <lineage>
        <taxon>Eukaryota</taxon>
        <taxon>Discoba</taxon>
        <taxon>Heterolobosea</taxon>
        <taxon>Tetramitia</taxon>
        <taxon>Eutetramitia</taxon>
        <taxon>Percolomonadidae</taxon>
        <taxon>Percolomonas</taxon>
    </lineage>
</organism>
<keyword evidence="2 6" id="KW-0812">Transmembrane</keyword>
<feature type="compositionally biased region" description="Low complexity" evidence="5">
    <location>
        <begin position="104"/>
        <end position="116"/>
    </location>
</feature>
<evidence type="ECO:0008006" key="8">
    <source>
        <dbReference type="Google" id="ProtNLM"/>
    </source>
</evidence>
<evidence type="ECO:0000256" key="3">
    <source>
        <dbReference type="ARBA" id="ARBA00022989"/>
    </source>
</evidence>
<feature type="compositionally biased region" description="Low complexity" evidence="5">
    <location>
        <begin position="136"/>
        <end position="165"/>
    </location>
</feature>
<feature type="transmembrane region" description="Helical" evidence="6">
    <location>
        <begin position="233"/>
        <end position="255"/>
    </location>
</feature>
<protein>
    <recommendedName>
        <fullName evidence="8">Major facilitator superfamily (MFS) profile domain-containing protein</fullName>
    </recommendedName>
</protein>
<feature type="transmembrane region" description="Helical" evidence="6">
    <location>
        <begin position="671"/>
        <end position="690"/>
    </location>
</feature>
<feature type="transmembrane region" description="Helical" evidence="6">
    <location>
        <begin position="735"/>
        <end position="756"/>
    </location>
</feature>
<gene>
    <name evidence="7" type="ORF">PCOS0759_LOCUS8925</name>
</gene>
<dbReference type="SUPFAM" id="SSF103473">
    <property type="entry name" value="MFS general substrate transporter"/>
    <property type="match status" value="1"/>
</dbReference>
<feature type="transmembrane region" description="Helical" evidence="6">
    <location>
        <begin position="642"/>
        <end position="664"/>
    </location>
</feature>
<keyword evidence="4 6" id="KW-0472">Membrane</keyword>
<evidence type="ECO:0000256" key="5">
    <source>
        <dbReference type="SAM" id="MobiDB-lite"/>
    </source>
</evidence>
<feature type="transmembrane region" description="Helical" evidence="6">
    <location>
        <begin position="305"/>
        <end position="323"/>
    </location>
</feature>
<feature type="compositionally biased region" description="Low complexity" evidence="5">
    <location>
        <begin position="70"/>
        <end position="80"/>
    </location>
</feature>
<sequence>MSTHSESTVNCDGSEAAIEQISIHSASESEAACIGNNDSKNAQEVDKCPASMIQDEQEVTNLSPSHHHVVSPLASPSVSPRGSRVAFSDETLTEASFGSPSHQRNSSTTRSPTTTPNRRRRPRPPGLRRSLHFGTFSPASPFPASASSSRFSNSPLSRLSSPRLSMHNRNRSRLSLHIGDYPPTPEERLSRHFSQHSLAHPPPDRHSMPLSLHLEAQHPPHEHVAKFSCFKSLFLPLVSLVSFSIFTFSNAANWLTYSPISAQTIETFNMSSFQLNLLSMIYMFLFPIGAPIANGIATLASATTGLLIGAFLNFVGSFLRYGAYFTIENGGVRAYVMLLSGQVLCSCAQCFLIGVPPLIAHQYFPPKLRPLVTAIATLMNSLGTGATFLVSPLFNVIGMGWWQLIWAVISAVAFVGIAIFFFLTEVVMCIQRARARKILRRNPLPVSQLVPGPASSEPTVVETFANTQHNTVIDGNDGEEHDGQVYSRGPEDNIEINSYQDEEDDTQMGDFKGTRVISVPDVHPYIVSSASFADLTSEFESSHGGIVSVEGITRTVDESASHVHHHCAENPVKKNLTFSRKLRKLAWTFFDNILEIVRPFFNIHFLLLTFCFGVAMGAIWTISTMLDQILKPLGYEAGDTAIMGVVNVLSGVAGIFAAGVLASFTRHLRSLLKIFFALSGLSMIIFGIFSRPGVRGWLIMCQAIIGFTTSAVNPLSQELIAECIFPINEAIGAKYLSVSGNAIAIALILTMDRLVVNGHVVASVWILVGICVAASTLSCCFVGKYKRRKFEKEQKMEMRRYDDAIREISEKAEMSEIGVNGKDGDADSELCDDPMVRKNTIVAFLEREGHILQREGSISVMSVATERAG</sequence>
<feature type="transmembrane region" description="Helical" evidence="6">
    <location>
        <begin position="275"/>
        <end position="293"/>
    </location>
</feature>
<dbReference type="GO" id="GO:0016020">
    <property type="term" value="C:membrane"/>
    <property type="evidence" value="ECO:0007669"/>
    <property type="project" value="UniProtKB-SubCell"/>
</dbReference>
<evidence type="ECO:0000256" key="2">
    <source>
        <dbReference type="ARBA" id="ARBA00022692"/>
    </source>
</evidence>
<dbReference type="PANTHER" id="PTHR10924">
    <property type="entry name" value="MAJOR FACILITATOR SUPERFAMILY PROTEIN-RELATED"/>
    <property type="match status" value="1"/>
</dbReference>
<feature type="region of interest" description="Disordered" evidence="5">
    <location>
        <begin position="59"/>
        <end position="202"/>
    </location>
</feature>
<feature type="transmembrane region" description="Helical" evidence="6">
    <location>
        <begin position="335"/>
        <end position="359"/>
    </location>
</feature>
<dbReference type="InterPro" id="IPR011701">
    <property type="entry name" value="MFS"/>
</dbReference>